<evidence type="ECO:0000313" key="2">
    <source>
        <dbReference type="Proteomes" id="UP000515220"/>
    </source>
</evidence>
<evidence type="ECO:0000313" key="1">
    <source>
        <dbReference type="EMBL" id="BCI67395.1"/>
    </source>
</evidence>
<proteinExistence type="predicted"/>
<dbReference type="Proteomes" id="UP000515220">
    <property type="component" value="Chromosome"/>
</dbReference>
<name>A0A6S6PL56_ACEAC</name>
<reference evidence="1 2" key="1">
    <citation type="submission" date="2020-07" db="EMBL/GenBank/DDBJ databases">
        <title>Complete Genome Sequence of an acetic acid bacterium, Acetobacter aceti JCM20276.</title>
        <authorList>
            <person name="Hirose Y."/>
            <person name="Mihara H."/>
        </authorList>
    </citation>
    <scope>NUCLEOTIDE SEQUENCE [LARGE SCALE GENOMIC DNA]</scope>
    <source>
        <strain evidence="1 2">JCM20276</strain>
    </source>
</reference>
<protein>
    <submittedName>
        <fullName evidence="1">Uncharacterized protein</fullName>
    </submittedName>
</protein>
<accession>A0A6S6PL56</accession>
<dbReference type="RefSeq" id="WP_257915451.1">
    <property type="nucleotide sequence ID" value="NZ_AP023326.1"/>
</dbReference>
<sequence length="44" mass="4738">MDRLLLDSEATPAIYALAEAGKDLGYDISMSFYRPMIGVPADGC</sequence>
<gene>
    <name evidence="1" type="ORF">AAJCM20276_20190</name>
</gene>
<organism evidence="1 2">
    <name type="scientific">Acetobacter aceti</name>
    <dbReference type="NCBI Taxonomy" id="435"/>
    <lineage>
        <taxon>Bacteria</taxon>
        <taxon>Pseudomonadati</taxon>
        <taxon>Pseudomonadota</taxon>
        <taxon>Alphaproteobacteria</taxon>
        <taxon>Acetobacterales</taxon>
        <taxon>Acetobacteraceae</taxon>
        <taxon>Acetobacter</taxon>
        <taxon>Acetobacter subgen. Acetobacter</taxon>
    </lineage>
</organism>
<dbReference type="AlphaFoldDB" id="A0A6S6PL56"/>
<dbReference type="EMBL" id="AP023326">
    <property type="protein sequence ID" value="BCI67395.1"/>
    <property type="molecule type" value="Genomic_DNA"/>
</dbReference>